<keyword evidence="2" id="KW-1185">Reference proteome</keyword>
<proteinExistence type="predicted"/>
<organism evidence="1 2">
    <name type="scientific">Salibaculum griseiflavum</name>
    <dbReference type="NCBI Taxonomy" id="1914409"/>
    <lineage>
        <taxon>Bacteria</taxon>
        <taxon>Pseudomonadati</taxon>
        <taxon>Pseudomonadota</taxon>
        <taxon>Alphaproteobacteria</taxon>
        <taxon>Rhodobacterales</taxon>
        <taxon>Roseobacteraceae</taxon>
        <taxon>Salibaculum</taxon>
    </lineage>
</organism>
<accession>A0A2V1P5D5</accession>
<name>A0A2V1P5D5_9RHOB</name>
<evidence type="ECO:0000313" key="1">
    <source>
        <dbReference type="EMBL" id="PWG16432.1"/>
    </source>
</evidence>
<reference evidence="2" key="1">
    <citation type="submission" date="2018-05" db="EMBL/GenBank/DDBJ databases">
        <authorList>
            <person name="Du Z."/>
            <person name="Wang X."/>
        </authorList>
    </citation>
    <scope>NUCLEOTIDE SEQUENCE [LARGE SCALE GENOMIC DNA]</scope>
    <source>
        <strain evidence="2">WDS4C29</strain>
    </source>
</reference>
<evidence type="ECO:0000313" key="2">
    <source>
        <dbReference type="Proteomes" id="UP000245293"/>
    </source>
</evidence>
<sequence length="113" mass="12479">MNDASLDRMIALSVETLTQGDEDRIGGLVRLLATRWPNEPALSIAFALTNAAASIEEMVDSETTPPVVLMRAYKFAALVAADVHAVQSMGKVPARASDLLHFWRRVDPWFLNR</sequence>
<comment type="caution">
    <text evidence="1">The sequence shown here is derived from an EMBL/GenBank/DDBJ whole genome shotgun (WGS) entry which is preliminary data.</text>
</comment>
<protein>
    <submittedName>
        <fullName evidence="1">Uncharacterized protein</fullName>
    </submittedName>
</protein>
<dbReference type="Proteomes" id="UP000245293">
    <property type="component" value="Unassembled WGS sequence"/>
</dbReference>
<dbReference type="EMBL" id="QETF01000013">
    <property type="protein sequence ID" value="PWG16432.1"/>
    <property type="molecule type" value="Genomic_DNA"/>
</dbReference>
<gene>
    <name evidence="1" type="ORF">DFK10_11595</name>
</gene>
<dbReference type="AlphaFoldDB" id="A0A2V1P5D5"/>